<accession>A0AA38HA60</accession>
<keyword evidence="5" id="KW-0012">Acyltransferase</keyword>
<dbReference type="InterPro" id="IPR000198">
    <property type="entry name" value="RhoGAP_dom"/>
</dbReference>
<dbReference type="SUPFAM" id="SSF55729">
    <property type="entry name" value="Acyl-CoA N-acyltransferases (Nat)"/>
    <property type="match status" value="1"/>
</dbReference>
<evidence type="ECO:0000256" key="3">
    <source>
        <dbReference type="ARBA" id="ARBA00012703"/>
    </source>
</evidence>
<evidence type="ECO:0000256" key="6">
    <source>
        <dbReference type="ARBA" id="ARBA00030011"/>
    </source>
</evidence>
<dbReference type="GO" id="GO:0007165">
    <property type="term" value="P:signal transduction"/>
    <property type="evidence" value="ECO:0007669"/>
    <property type="project" value="InterPro"/>
</dbReference>
<dbReference type="Proteomes" id="UP001164286">
    <property type="component" value="Unassembled WGS sequence"/>
</dbReference>
<dbReference type="SMART" id="SM00324">
    <property type="entry name" value="RhoGAP"/>
    <property type="match status" value="1"/>
</dbReference>
<dbReference type="PROSITE" id="PS51186">
    <property type="entry name" value="GNAT"/>
    <property type="match status" value="1"/>
</dbReference>
<dbReference type="GO" id="GO:0004343">
    <property type="term" value="F:glucosamine 6-phosphate N-acetyltransferase activity"/>
    <property type="evidence" value="ECO:0007669"/>
    <property type="project" value="UniProtKB-EC"/>
</dbReference>
<dbReference type="SUPFAM" id="SSF103657">
    <property type="entry name" value="BAR/IMD domain-like"/>
    <property type="match status" value="1"/>
</dbReference>
<dbReference type="InterPro" id="IPR016181">
    <property type="entry name" value="Acyl_CoA_acyltransferase"/>
</dbReference>
<evidence type="ECO:0000313" key="12">
    <source>
        <dbReference type="EMBL" id="KAI9636667.1"/>
    </source>
</evidence>
<keyword evidence="4" id="KW-0808">Transferase</keyword>
<dbReference type="InterPro" id="IPR008936">
    <property type="entry name" value="Rho_GTPase_activation_prot"/>
</dbReference>
<keyword evidence="13" id="KW-1185">Reference proteome</keyword>
<evidence type="ECO:0000256" key="8">
    <source>
        <dbReference type="ARBA" id="ARBA00048964"/>
    </source>
</evidence>
<dbReference type="FunFam" id="3.40.630.30:FF:000105">
    <property type="entry name" value="Glucosamine 6-phosphate N-acetyltransferase"/>
    <property type="match status" value="1"/>
</dbReference>
<dbReference type="EC" id="2.3.1.4" evidence="3"/>
<name>A0AA38HA60_9TREE</name>
<evidence type="ECO:0000256" key="4">
    <source>
        <dbReference type="ARBA" id="ARBA00022679"/>
    </source>
</evidence>
<evidence type="ECO:0000256" key="7">
    <source>
        <dbReference type="ARBA" id="ARBA00030832"/>
    </source>
</evidence>
<dbReference type="InterPro" id="IPR000182">
    <property type="entry name" value="GNAT_dom"/>
</dbReference>
<dbReference type="PROSITE" id="PS50238">
    <property type="entry name" value="RHOGAP"/>
    <property type="match status" value="1"/>
</dbReference>
<dbReference type="CDD" id="cd04301">
    <property type="entry name" value="NAT_SF"/>
    <property type="match status" value="1"/>
</dbReference>
<dbReference type="EMBL" id="JAKWFO010000005">
    <property type="protein sequence ID" value="KAI9636667.1"/>
    <property type="molecule type" value="Genomic_DNA"/>
</dbReference>
<feature type="region of interest" description="Disordered" evidence="9">
    <location>
        <begin position="1"/>
        <end position="31"/>
    </location>
</feature>
<evidence type="ECO:0000256" key="5">
    <source>
        <dbReference type="ARBA" id="ARBA00023315"/>
    </source>
</evidence>
<feature type="domain" description="N-acetyltransferase" evidence="11">
    <location>
        <begin position="811"/>
        <end position="942"/>
    </location>
</feature>
<dbReference type="InterPro" id="IPR027267">
    <property type="entry name" value="AH/BAR_dom_sf"/>
</dbReference>
<dbReference type="AlphaFoldDB" id="A0AA38HA60"/>
<dbReference type="Gene3D" id="1.20.1270.60">
    <property type="entry name" value="Arfaptin homology (AH) domain/BAR domain"/>
    <property type="match status" value="2"/>
</dbReference>
<dbReference type="RefSeq" id="XP_052946444.1">
    <property type="nucleotide sequence ID" value="XM_053087023.1"/>
</dbReference>
<proteinExistence type="inferred from homology"/>
<organism evidence="12 13">
    <name type="scientific">Dioszegia hungarica</name>
    <dbReference type="NCBI Taxonomy" id="4972"/>
    <lineage>
        <taxon>Eukaryota</taxon>
        <taxon>Fungi</taxon>
        <taxon>Dikarya</taxon>
        <taxon>Basidiomycota</taxon>
        <taxon>Agaricomycotina</taxon>
        <taxon>Tremellomycetes</taxon>
        <taxon>Tremellales</taxon>
        <taxon>Bulleribasidiaceae</taxon>
        <taxon>Dioszegia</taxon>
    </lineage>
</organism>
<reference evidence="12" key="1">
    <citation type="journal article" date="2022" name="G3 (Bethesda)">
        <title>High quality genome of the basidiomycete yeast Dioszegia hungarica PDD-24b-2 isolated from cloud water.</title>
        <authorList>
            <person name="Jarrige D."/>
            <person name="Haridas S."/>
            <person name="Bleykasten-Grosshans C."/>
            <person name="Joly M."/>
            <person name="Nadalig T."/>
            <person name="Sancelme M."/>
            <person name="Vuilleumier S."/>
            <person name="Grigoriev I.V."/>
            <person name="Amato P."/>
            <person name="Bringel F."/>
        </authorList>
    </citation>
    <scope>NUCLEOTIDE SEQUENCE</scope>
    <source>
        <strain evidence="12">PDD-24b-2</strain>
    </source>
</reference>
<evidence type="ECO:0000313" key="13">
    <source>
        <dbReference type="Proteomes" id="UP001164286"/>
    </source>
</evidence>
<dbReference type="PANTHER" id="PTHR13355">
    <property type="entry name" value="GLUCOSAMINE 6-PHOSPHATE N-ACETYLTRANSFERASE"/>
    <property type="match status" value="1"/>
</dbReference>
<evidence type="ECO:0000259" key="10">
    <source>
        <dbReference type="PROSITE" id="PS50238"/>
    </source>
</evidence>
<comment type="caution">
    <text evidence="12">The sequence shown here is derived from an EMBL/GenBank/DDBJ whole genome shotgun (WGS) entry which is preliminary data.</text>
</comment>
<evidence type="ECO:0000256" key="1">
    <source>
        <dbReference type="ARBA" id="ARBA00004832"/>
    </source>
</evidence>
<feature type="domain" description="Rho-GAP" evidence="10">
    <location>
        <begin position="489"/>
        <end position="699"/>
    </location>
</feature>
<evidence type="ECO:0000256" key="2">
    <source>
        <dbReference type="ARBA" id="ARBA00006048"/>
    </source>
</evidence>
<sequence>MAYAFPASEAGGHGHTSYSHSGPSSRSSRKGSEDAFDVLKEFKLKIDEDEHYIEFFQERIKIEEQYVWQLQRLYDRSVAIDSLHEDQAMQRARTTARKGWVEVRDYTSREIDSRNALVMALKTAIIPDLAKIKDEQERIRQGLRENVRVSNEMYDEHFKQHVPKLKKTYWQKCQALEDHKRQEAAILAQARLLSTPSPSSPSGSPQFEQPAPTFNPPPLMVGALPPSAAAGGLADTPYFSPPQANQPLPAHDRAPGITFNPHVPSHASRPSTSVARNRDRSGSGTAGQTDKKDTKEVFQDLAVQSKKGFNAFMQKLGGDKGDKEPGDSGFVMVGGGGKEDDGMGLQRRSTNRGIHGKGQETGAMRAVRAKREVDDADKAYRNGVFHLESLRLRREKVQASALTNLEQFNDDLTIKLRNALATYVDIVHATAATNAQATDVVRQAVERIDPSREMSLFRARLMSFRGLQSTPVPYENFYVGPCRSLIFGVSLTDYDFARGEGGDHGRPPTIVEKCISALDQKGKSPQPRLRAIADAQGLDAEGLYRISGRKAGVQKMIQDIELDEEKFVFDESGDVHSVANVLKQYLRELPEPVFLLPHSERVKITENREQLIHSNFAALRSRLRRLPPIHQTTFQAIIEHLGRVQSRSNTNKMDAKNLAVFFNSVLFGADNGPEATALTMHHQADSVLRDLITFSDLLFTTDVEPASGAGDKRHAVTETAIEDAPKIGSSRTRMKIIESPVLAVSGEAAGAQGVPTAVDTVGRSVESPGQGANEVDLASVKSTFTPDARLELLYDPNVIPALFRESLGPEYHVRPLSSTDLMRSHFSLLADLTSSPPIAPSTYAAIFQHLRSSPNTYYITVIADNSDDQLVAAGTLFIERKHIHAGGSSGHIEDIVVSSRTQGKGLGIKLVRGLKEMAEGLGCYKTILDCQEGKVGFYEKCG</sequence>
<dbReference type="GeneID" id="77726224"/>
<dbReference type="Pfam" id="PF00583">
    <property type="entry name" value="Acetyltransf_1"/>
    <property type="match status" value="1"/>
</dbReference>
<evidence type="ECO:0000256" key="9">
    <source>
        <dbReference type="SAM" id="MobiDB-lite"/>
    </source>
</evidence>
<dbReference type="SUPFAM" id="SSF48350">
    <property type="entry name" value="GTPase activation domain, GAP"/>
    <property type="match status" value="1"/>
</dbReference>
<comment type="catalytic activity">
    <reaction evidence="8">
        <text>D-glucosamine 6-phosphate + acetyl-CoA = N-acetyl-D-glucosamine 6-phosphate + CoA + H(+)</text>
        <dbReference type="Rhea" id="RHEA:10292"/>
        <dbReference type="ChEBI" id="CHEBI:15378"/>
        <dbReference type="ChEBI" id="CHEBI:57287"/>
        <dbReference type="ChEBI" id="CHEBI:57288"/>
        <dbReference type="ChEBI" id="CHEBI:57513"/>
        <dbReference type="ChEBI" id="CHEBI:58725"/>
        <dbReference type="EC" id="2.3.1.4"/>
    </reaction>
</comment>
<dbReference type="PANTHER" id="PTHR13355:SF11">
    <property type="entry name" value="GLUCOSAMINE 6-PHOSPHATE N-ACETYLTRANSFERASE"/>
    <property type="match status" value="1"/>
</dbReference>
<protein>
    <recommendedName>
        <fullName evidence="3">glucosamine-phosphate N-acetyltransferase</fullName>
        <ecNumber evidence="3">2.3.1.4</ecNumber>
    </recommendedName>
    <alternativeName>
        <fullName evidence="6">Phosphoglucosamine acetylase</fullName>
    </alternativeName>
    <alternativeName>
        <fullName evidence="7">Phosphoglucosamine transacetylase</fullName>
    </alternativeName>
</protein>
<feature type="compositionally biased region" description="Low complexity" evidence="9">
    <location>
        <begin position="222"/>
        <end position="234"/>
    </location>
</feature>
<dbReference type="Gene3D" id="3.40.630.30">
    <property type="match status" value="1"/>
</dbReference>
<dbReference type="Pfam" id="PF00620">
    <property type="entry name" value="RhoGAP"/>
    <property type="match status" value="1"/>
</dbReference>
<gene>
    <name evidence="12" type="ORF">MKK02DRAFT_25346</name>
</gene>
<dbReference type="InterPro" id="IPR039143">
    <property type="entry name" value="GNPNAT1-like"/>
</dbReference>
<dbReference type="Gene3D" id="1.10.555.10">
    <property type="entry name" value="Rho GTPase activation protein"/>
    <property type="match status" value="1"/>
</dbReference>
<feature type="compositionally biased region" description="Low complexity" evidence="9">
    <location>
        <begin position="15"/>
        <end position="26"/>
    </location>
</feature>
<comment type="pathway">
    <text evidence="1">Nucleotide-sugar biosynthesis; UDP-N-acetyl-alpha-D-glucosamine biosynthesis; N-acetyl-alpha-D-glucosamine 1-phosphate from alpha-D-glucosamine 6-phosphate (route I): step 1/2.</text>
</comment>
<feature type="compositionally biased region" description="Low complexity" evidence="9">
    <location>
        <begin position="194"/>
        <end position="205"/>
    </location>
</feature>
<comment type="similarity">
    <text evidence="2">Belongs to the acetyltransferase family. GNA1 subfamily.</text>
</comment>
<evidence type="ECO:0000259" key="11">
    <source>
        <dbReference type="PROSITE" id="PS51186"/>
    </source>
</evidence>
<feature type="region of interest" description="Disordered" evidence="9">
    <location>
        <begin position="336"/>
        <end position="357"/>
    </location>
</feature>
<feature type="region of interest" description="Disordered" evidence="9">
    <location>
        <begin position="194"/>
        <end position="295"/>
    </location>
</feature>